<name>A0A1M5P080_9HYPH</name>
<evidence type="ECO:0000313" key="2">
    <source>
        <dbReference type="EMBL" id="SHG94839.1"/>
    </source>
</evidence>
<feature type="domain" description="Glycosyl transferase family 25" evidence="1">
    <location>
        <begin position="2"/>
        <end position="187"/>
    </location>
</feature>
<dbReference type="Proteomes" id="UP000184485">
    <property type="component" value="Unassembled WGS sequence"/>
</dbReference>
<dbReference type="STRING" id="1122133.SAMN02745157_0051"/>
<evidence type="ECO:0000313" key="3">
    <source>
        <dbReference type="Proteomes" id="UP000184485"/>
    </source>
</evidence>
<keyword evidence="3" id="KW-1185">Reference proteome</keyword>
<dbReference type="Pfam" id="PF01755">
    <property type="entry name" value="Glyco_transf_25"/>
    <property type="match status" value="1"/>
</dbReference>
<dbReference type="GO" id="GO:0016740">
    <property type="term" value="F:transferase activity"/>
    <property type="evidence" value="ECO:0007669"/>
    <property type="project" value="UniProtKB-KW"/>
</dbReference>
<accession>A0A1M5P080</accession>
<dbReference type="EMBL" id="FQUP01000010">
    <property type="protein sequence ID" value="SHG94839.1"/>
    <property type="molecule type" value="Genomic_DNA"/>
</dbReference>
<dbReference type="CDD" id="cd06532">
    <property type="entry name" value="Glyco_transf_25"/>
    <property type="match status" value="1"/>
</dbReference>
<dbReference type="RefSeq" id="WP_073058559.1">
    <property type="nucleotide sequence ID" value="NZ_FQUP01000010.1"/>
</dbReference>
<keyword evidence="2" id="KW-0808">Transferase</keyword>
<reference evidence="2 3" key="1">
    <citation type="submission" date="2016-11" db="EMBL/GenBank/DDBJ databases">
        <authorList>
            <person name="Jaros S."/>
            <person name="Januszkiewicz K."/>
            <person name="Wedrychowicz H."/>
        </authorList>
    </citation>
    <scope>NUCLEOTIDE SEQUENCE [LARGE SCALE GENOMIC DNA]</scope>
    <source>
        <strain evidence="2 3">DSM 19436</strain>
    </source>
</reference>
<proteinExistence type="predicted"/>
<dbReference type="InterPro" id="IPR002654">
    <property type="entry name" value="Glyco_trans_25"/>
</dbReference>
<gene>
    <name evidence="2" type="ORF">SAMN02745157_0051</name>
</gene>
<organism evidence="2 3">
    <name type="scientific">Kaistia soli DSM 19436</name>
    <dbReference type="NCBI Taxonomy" id="1122133"/>
    <lineage>
        <taxon>Bacteria</taxon>
        <taxon>Pseudomonadati</taxon>
        <taxon>Pseudomonadota</taxon>
        <taxon>Alphaproteobacteria</taxon>
        <taxon>Hyphomicrobiales</taxon>
        <taxon>Kaistiaceae</taxon>
        <taxon>Kaistia</taxon>
    </lineage>
</organism>
<sequence length="255" mass="28344">MKTIVISLPHRVDRRDTFEAWNKTQPLAFSFLPAAEGDRIARHRLIESGLLDEGEYNFGPGALGNALSHAAIWRNCAEGTEPYLIFEDDACLRGDFWKHAKPILERNLAACDVIVLGYNTDSVVALRGSDGVVSAMRFDETVKKRPGYFESYSRLHDVRPNLFRCVQFWGLLAYAITPASAKVLLSTCLPLSSREEVTLIGEDRVIRPYGMDSMFNLALQKGMIRAAACYPALALGPNNQMTSDIQTTVNIQLAC</sequence>
<evidence type="ECO:0000259" key="1">
    <source>
        <dbReference type="Pfam" id="PF01755"/>
    </source>
</evidence>
<dbReference type="AlphaFoldDB" id="A0A1M5P080"/>
<protein>
    <submittedName>
        <fullName evidence="2">Glycosyltransferase family 25 (LPS biosynthesis protein)</fullName>
    </submittedName>
</protein>
<dbReference type="OrthoDB" id="259382at2"/>